<protein>
    <submittedName>
        <fullName evidence="1">Uncharacterized protein</fullName>
    </submittedName>
</protein>
<sequence length="69" mass="7800">MSDDMSLPALFEATRLDAQPKDSPIHLTIARIQHFKHPAPQTVSSLTLPVELRLQIYKYAIPAMPYDLP</sequence>
<dbReference type="AlphaFoldDB" id="Q0UZ17"/>
<evidence type="ECO:0000313" key="1">
    <source>
        <dbReference type="EMBL" id="EAT89728.1"/>
    </source>
</evidence>
<accession>Q0UZ17</accession>
<evidence type="ECO:0000313" key="2">
    <source>
        <dbReference type="Proteomes" id="UP000001055"/>
    </source>
</evidence>
<dbReference type="InParanoid" id="Q0UZ17"/>
<reference evidence="2" key="1">
    <citation type="journal article" date="2007" name="Plant Cell">
        <title>Dothideomycete-plant interactions illuminated by genome sequencing and EST analysis of the wheat pathogen Stagonospora nodorum.</title>
        <authorList>
            <person name="Hane J.K."/>
            <person name="Lowe R.G."/>
            <person name="Solomon P.S."/>
            <person name="Tan K.C."/>
            <person name="Schoch C.L."/>
            <person name="Spatafora J.W."/>
            <person name="Crous P.W."/>
            <person name="Kodira C."/>
            <person name="Birren B.W."/>
            <person name="Galagan J.E."/>
            <person name="Torriani S.F."/>
            <person name="McDonald B.A."/>
            <person name="Oliver R.P."/>
        </authorList>
    </citation>
    <scope>NUCLEOTIDE SEQUENCE [LARGE SCALE GENOMIC DNA]</scope>
    <source>
        <strain evidence="2">SN15 / ATCC MYA-4574 / FGSC 10173</strain>
    </source>
</reference>
<name>Q0UZ17_PHANO</name>
<dbReference type="EMBL" id="CH445328">
    <property type="protein sequence ID" value="EAT89728.1"/>
    <property type="molecule type" value="Genomic_DNA"/>
</dbReference>
<dbReference type="GeneID" id="5970444"/>
<dbReference type="RefSeq" id="XP_001793587.1">
    <property type="nucleotide sequence ID" value="XM_001793535.1"/>
</dbReference>
<gene>
    <name evidence="1" type="ORF">SNOG_02997</name>
</gene>
<organism evidence="1 2">
    <name type="scientific">Phaeosphaeria nodorum (strain SN15 / ATCC MYA-4574 / FGSC 10173)</name>
    <name type="common">Glume blotch fungus</name>
    <name type="synonym">Parastagonospora nodorum</name>
    <dbReference type="NCBI Taxonomy" id="321614"/>
    <lineage>
        <taxon>Eukaryota</taxon>
        <taxon>Fungi</taxon>
        <taxon>Dikarya</taxon>
        <taxon>Ascomycota</taxon>
        <taxon>Pezizomycotina</taxon>
        <taxon>Dothideomycetes</taxon>
        <taxon>Pleosporomycetidae</taxon>
        <taxon>Pleosporales</taxon>
        <taxon>Pleosporineae</taxon>
        <taxon>Phaeosphaeriaceae</taxon>
        <taxon>Parastagonospora</taxon>
    </lineage>
</organism>
<proteinExistence type="predicted"/>
<dbReference type="KEGG" id="pno:SNOG_02997"/>
<dbReference type="HOGENOM" id="CLU_2776765_0_0_1"/>
<dbReference type="Proteomes" id="UP000001055">
    <property type="component" value="Unassembled WGS sequence"/>
</dbReference>